<dbReference type="InterPro" id="IPR050583">
    <property type="entry name" value="Mycobacterial_A85_antigen"/>
</dbReference>
<gene>
    <name evidence="2" type="ORF">ABEG17_15555</name>
</gene>
<protein>
    <submittedName>
        <fullName evidence="2">Alpha/beta hydrolase-fold protein</fullName>
    </submittedName>
</protein>
<keyword evidence="1" id="KW-0812">Transmembrane</keyword>
<dbReference type="EMBL" id="CP157483">
    <property type="protein sequence ID" value="XBO42971.1"/>
    <property type="molecule type" value="Genomic_DNA"/>
</dbReference>
<dbReference type="Gene3D" id="3.40.50.1820">
    <property type="entry name" value="alpha/beta hydrolase"/>
    <property type="match status" value="1"/>
</dbReference>
<organism evidence="2">
    <name type="scientific">Pedococcus sp. KACC 23699</name>
    <dbReference type="NCBI Taxonomy" id="3149228"/>
    <lineage>
        <taxon>Bacteria</taxon>
        <taxon>Bacillati</taxon>
        <taxon>Actinomycetota</taxon>
        <taxon>Actinomycetes</taxon>
        <taxon>Micrococcales</taxon>
        <taxon>Intrasporangiaceae</taxon>
        <taxon>Pedococcus</taxon>
    </lineage>
</organism>
<dbReference type="AlphaFoldDB" id="A0AAU7JRP9"/>
<dbReference type="PANTHER" id="PTHR48098:SF1">
    <property type="entry name" value="DIACYLGLYCEROL ACYLTRANSFERASE_MYCOLYLTRANSFERASE AG85A"/>
    <property type="match status" value="1"/>
</dbReference>
<dbReference type="InterPro" id="IPR000801">
    <property type="entry name" value="Esterase-like"/>
</dbReference>
<dbReference type="GO" id="GO:0016747">
    <property type="term" value="F:acyltransferase activity, transferring groups other than amino-acyl groups"/>
    <property type="evidence" value="ECO:0007669"/>
    <property type="project" value="TreeGrafter"/>
</dbReference>
<dbReference type="PANTHER" id="PTHR48098">
    <property type="entry name" value="ENTEROCHELIN ESTERASE-RELATED"/>
    <property type="match status" value="1"/>
</dbReference>
<reference evidence="2" key="1">
    <citation type="submission" date="2024-05" db="EMBL/GenBank/DDBJ databases">
        <authorList>
            <person name="Kim S."/>
            <person name="Heo J."/>
            <person name="Choi H."/>
            <person name="Choi Y."/>
            <person name="Kwon S.-W."/>
            <person name="Kim Y."/>
        </authorList>
    </citation>
    <scope>NUCLEOTIDE SEQUENCE</scope>
    <source>
        <strain evidence="2">KACC 23699</strain>
    </source>
</reference>
<name>A0AAU7JRP9_9MICO</name>
<evidence type="ECO:0000256" key="1">
    <source>
        <dbReference type="SAM" id="Phobius"/>
    </source>
</evidence>
<accession>A0AAU7JRP9</accession>
<proteinExistence type="predicted"/>
<evidence type="ECO:0000313" key="2">
    <source>
        <dbReference type="EMBL" id="XBO42971.1"/>
    </source>
</evidence>
<feature type="transmembrane region" description="Helical" evidence="1">
    <location>
        <begin position="32"/>
        <end position="57"/>
    </location>
</feature>
<dbReference type="SUPFAM" id="SSF53474">
    <property type="entry name" value="alpha/beta-Hydrolases"/>
    <property type="match status" value="1"/>
</dbReference>
<sequence>MTSPTLPVLLGLVAVAVFVVLAAGYPHLRSRWAAVGARAGGLLVLNMVVLAMVGVVANDHFDFYVSWADLAGARAAVTVTHRGATARSAASVRLASGLHAGTNFAPLPAPGQRIQDFTVTGARSGVTGQITVLLPPGYSTATARRYPVIEALHGFPGTTHSWLTGMNLQASLDQAVASRTLRPSVVVLPQINVPYGIDSECVNGPTGSPQMETWLAQDVPQFLASHFAVDTSRSSWVVAGYSEGAWCSSMLGLRHPQVFGGAIVFSGAFTPEFFNGYRPFGPHVPPRYDLIRLARHTPPPLAMWIQASKKDGYAYPPTAHFLKVVRAPLSVTTNLLKTGGHREQLWAGEVPTALRWLGRSLPGFSP</sequence>
<keyword evidence="2" id="KW-0378">Hydrolase</keyword>
<dbReference type="RefSeq" id="WP_406830395.1">
    <property type="nucleotide sequence ID" value="NZ_CP157483.1"/>
</dbReference>
<keyword evidence="1" id="KW-1133">Transmembrane helix</keyword>
<dbReference type="Pfam" id="PF00756">
    <property type="entry name" value="Esterase"/>
    <property type="match status" value="1"/>
</dbReference>
<dbReference type="GO" id="GO:0016787">
    <property type="term" value="F:hydrolase activity"/>
    <property type="evidence" value="ECO:0007669"/>
    <property type="project" value="UniProtKB-KW"/>
</dbReference>
<dbReference type="InterPro" id="IPR029058">
    <property type="entry name" value="AB_hydrolase_fold"/>
</dbReference>
<keyword evidence="1" id="KW-0472">Membrane</keyword>